<feature type="transmembrane region" description="Helical" evidence="1">
    <location>
        <begin position="22"/>
        <end position="41"/>
    </location>
</feature>
<evidence type="ECO:0008006" key="4">
    <source>
        <dbReference type="Google" id="ProtNLM"/>
    </source>
</evidence>
<comment type="caution">
    <text evidence="2">The sequence shown here is derived from an EMBL/GenBank/DDBJ whole genome shotgun (WGS) entry which is preliminary data.</text>
</comment>
<accession>A0ABV3XN70</accession>
<dbReference type="Pfam" id="PF12669">
    <property type="entry name" value="FeoB_associated"/>
    <property type="match status" value="1"/>
</dbReference>
<dbReference type="EMBL" id="JBEHHI010000001">
    <property type="protein sequence ID" value="MEX5726753.1"/>
    <property type="molecule type" value="Genomic_DNA"/>
</dbReference>
<dbReference type="RefSeq" id="WP_125404030.1">
    <property type="nucleotide sequence ID" value="NZ_JBEHHI010000001.1"/>
</dbReference>
<dbReference type="Proteomes" id="UP001560019">
    <property type="component" value="Unassembled WGS sequence"/>
</dbReference>
<protein>
    <recommendedName>
        <fullName evidence="4">FeoB-associated Cys-rich membrane protein</fullName>
    </recommendedName>
</protein>
<keyword evidence="1" id="KW-0812">Transmembrane</keyword>
<evidence type="ECO:0000313" key="2">
    <source>
        <dbReference type="EMBL" id="MEX5726753.1"/>
    </source>
</evidence>
<keyword evidence="1" id="KW-0472">Membrane</keyword>
<keyword evidence="1" id="KW-1133">Transmembrane helix</keyword>
<name>A0ABV3XN70_9RHOB</name>
<reference evidence="2 3" key="1">
    <citation type="submission" date="2024-06" db="EMBL/GenBank/DDBJ databases">
        <title>Genome of Rhodovulum iodosum, a marine photoferrotroph.</title>
        <authorList>
            <person name="Bianchini G."/>
            <person name="Nikeleit V."/>
            <person name="Kappler A."/>
            <person name="Bryce C."/>
            <person name="Sanchez-Baracaldo P."/>
        </authorList>
    </citation>
    <scope>NUCLEOTIDE SEQUENCE [LARGE SCALE GENOMIC DNA]</scope>
    <source>
        <strain evidence="2 3">UT/N1</strain>
    </source>
</reference>
<keyword evidence="3" id="KW-1185">Reference proteome</keyword>
<proteinExistence type="predicted"/>
<evidence type="ECO:0000313" key="3">
    <source>
        <dbReference type="Proteomes" id="UP001560019"/>
    </source>
</evidence>
<sequence length="75" mass="7426">MTDRPIPAIDLGAEAGIAAHEYVLIGVAVAIAAGFLGRGLIRRRRGAARGCSACPGCSGGASCPIVELPDPGGKP</sequence>
<organism evidence="2 3">
    <name type="scientific">Rhodovulum iodosum</name>
    <dbReference type="NCBI Taxonomy" id="68291"/>
    <lineage>
        <taxon>Bacteria</taxon>
        <taxon>Pseudomonadati</taxon>
        <taxon>Pseudomonadota</taxon>
        <taxon>Alphaproteobacteria</taxon>
        <taxon>Rhodobacterales</taxon>
        <taxon>Paracoccaceae</taxon>
        <taxon>Rhodovulum</taxon>
    </lineage>
</organism>
<evidence type="ECO:0000256" key="1">
    <source>
        <dbReference type="SAM" id="Phobius"/>
    </source>
</evidence>
<gene>
    <name evidence="2" type="ORF">Ga0609869_000106</name>
</gene>